<proteinExistence type="inferred from homology"/>
<protein>
    <recommendedName>
        <fullName evidence="3">Core Histone H2A/H2B/H3 domain-containing protein</fullName>
    </recommendedName>
</protein>
<dbReference type="InterPro" id="IPR000558">
    <property type="entry name" value="Histone_H2B"/>
</dbReference>
<dbReference type="CDD" id="cd22910">
    <property type="entry name" value="HFD_H2B"/>
    <property type="match status" value="1"/>
</dbReference>
<dbReference type="PRINTS" id="PR00621">
    <property type="entry name" value="HISTONEH2B"/>
</dbReference>
<dbReference type="Proteomes" id="UP000821866">
    <property type="component" value="Unassembled WGS sequence"/>
</dbReference>
<evidence type="ECO:0000256" key="2">
    <source>
        <dbReference type="SAM" id="MobiDB-lite"/>
    </source>
</evidence>
<evidence type="ECO:0000313" key="4">
    <source>
        <dbReference type="EMBL" id="KAH7931884.1"/>
    </source>
</evidence>
<comment type="similarity">
    <text evidence="1">Belongs to the histone H2B family.</text>
</comment>
<dbReference type="InterPro" id="IPR009072">
    <property type="entry name" value="Histone-fold"/>
</dbReference>
<evidence type="ECO:0000313" key="5">
    <source>
        <dbReference type="Proteomes" id="UP000821866"/>
    </source>
</evidence>
<dbReference type="GO" id="GO:0003677">
    <property type="term" value="F:DNA binding"/>
    <property type="evidence" value="ECO:0007669"/>
    <property type="project" value="InterPro"/>
</dbReference>
<comment type="caution">
    <text evidence="4">The sequence shown here is derived from an EMBL/GenBank/DDBJ whole genome shotgun (WGS) entry which is preliminary data.</text>
</comment>
<keyword evidence="5" id="KW-1185">Reference proteome</keyword>
<dbReference type="GO" id="GO:0030527">
    <property type="term" value="F:structural constituent of chromatin"/>
    <property type="evidence" value="ECO:0007669"/>
    <property type="project" value="InterPro"/>
</dbReference>
<evidence type="ECO:0000259" key="3">
    <source>
        <dbReference type="Pfam" id="PF00125"/>
    </source>
</evidence>
<dbReference type="PANTHER" id="PTHR23428">
    <property type="entry name" value="HISTONE H2B"/>
    <property type="match status" value="1"/>
</dbReference>
<dbReference type="VEuPathDB" id="VectorBase:LOC119187807"/>
<dbReference type="EMBL" id="JABSTU010006858">
    <property type="protein sequence ID" value="KAH7931884.1"/>
    <property type="molecule type" value="Genomic_DNA"/>
</dbReference>
<dbReference type="Pfam" id="PF00125">
    <property type="entry name" value="Histone"/>
    <property type="match status" value="1"/>
</dbReference>
<reference evidence="4" key="1">
    <citation type="journal article" date="2020" name="Cell">
        <title>Large-Scale Comparative Analyses of Tick Genomes Elucidate Their Genetic Diversity and Vector Capacities.</title>
        <authorList>
            <consortium name="Tick Genome and Microbiome Consortium (TIGMIC)"/>
            <person name="Jia N."/>
            <person name="Wang J."/>
            <person name="Shi W."/>
            <person name="Du L."/>
            <person name="Sun Y."/>
            <person name="Zhan W."/>
            <person name="Jiang J.F."/>
            <person name="Wang Q."/>
            <person name="Zhang B."/>
            <person name="Ji P."/>
            <person name="Bell-Sakyi L."/>
            <person name="Cui X.M."/>
            <person name="Yuan T.T."/>
            <person name="Jiang B.G."/>
            <person name="Yang W.F."/>
            <person name="Lam T.T."/>
            <person name="Chang Q.C."/>
            <person name="Ding S.J."/>
            <person name="Wang X.J."/>
            <person name="Zhu J.G."/>
            <person name="Ruan X.D."/>
            <person name="Zhao L."/>
            <person name="Wei J.T."/>
            <person name="Ye R.Z."/>
            <person name="Que T.C."/>
            <person name="Du C.H."/>
            <person name="Zhou Y.H."/>
            <person name="Cheng J.X."/>
            <person name="Dai P.F."/>
            <person name="Guo W.B."/>
            <person name="Han X.H."/>
            <person name="Huang E.J."/>
            <person name="Li L.F."/>
            <person name="Wei W."/>
            <person name="Gao Y.C."/>
            <person name="Liu J.Z."/>
            <person name="Shao H.Z."/>
            <person name="Wang X."/>
            <person name="Wang C.C."/>
            <person name="Yang T.C."/>
            <person name="Huo Q.B."/>
            <person name="Li W."/>
            <person name="Chen H.Y."/>
            <person name="Chen S.E."/>
            <person name="Zhou L.G."/>
            <person name="Ni X.B."/>
            <person name="Tian J.H."/>
            <person name="Sheng Y."/>
            <person name="Liu T."/>
            <person name="Pan Y.S."/>
            <person name="Xia L.Y."/>
            <person name="Li J."/>
            <person name="Zhao F."/>
            <person name="Cao W.C."/>
        </authorList>
    </citation>
    <scope>NUCLEOTIDE SEQUENCE</scope>
    <source>
        <strain evidence="4">Rmic-2018</strain>
    </source>
</reference>
<feature type="region of interest" description="Disordered" evidence="2">
    <location>
        <begin position="186"/>
        <end position="209"/>
    </location>
</feature>
<evidence type="ECO:0000256" key="1">
    <source>
        <dbReference type="ARBA" id="ARBA00006846"/>
    </source>
</evidence>
<dbReference type="GO" id="GO:0000786">
    <property type="term" value="C:nucleosome"/>
    <property type="evidence" value="ECO:0007669"/>
    <property type="project" value="InterPro"/>
</dbReference>
<dbReference type="AlphaFoldDB" id="A0A9J6CU78"/>
<feature type="domain" description="Core Histone H2A/H2B/H3" evidence="3">
    <location>
        <begin position="97"/>
        <end position="174"/>
    </location>
</feature>
<dbReference type="GO" id="GO:0046982">
    <property type="term" value="F:protein heterodimerization activity"/>
    <property type="evidence" value="ECO:0007669"/>
    <property type="project" value="InterPro"/>
</dbReference>
<dbReference type="InterPro" id="IPR007125">
    <property type="entry name" value="H2A/H2B/H3"/>
</dbReference>
<dbReference type="GO" id="GO:0005634">
    <property type="term" value="C:nucleus"/>
    <property type="evidence" value="ECO:0007669"/>
    <property type="project" value="UniProtKB-ARBA"/>
</dbReference>
<dbReference type="FunFam" id="1.10.20.10:FF:000043">
    <property type="entry name" value="Histone H2B"/>
    <property type="match status" value="1"/>
</dbReference>
<dbReference type="Gene3D" id="1.10.20.10">
    <property type="entry name" value="Histone, subunit A"/>
    <property type="match status" value="1"/>
</dbReference>
<reference evidence="4" key="2">
    <citation type="submission" date="2021-09" db="EMBL/GenBank/DDBJ databases">
        <authorList>
            <person name="Jia N."/>
            <person name="Wang J."/>
            <person name="Shi W."/>
            <person name="Du L."/>
            <person name="Sun Y."/>
            <person name="Zhan W."/>
            <person name="Jiang J."/>
            <person name="Wang Q."/>
            <person name="Zhang B."/>
            <person name="Ji P."/>
            <person name="Sakyi L.B."/>
            <person name="Cui X."/>
            <person name="Yuan T."/>
            <person name="Jiang B."/>
            <person name="Yang W."/>
            <person name="Lam T.T.-Y."/>
            <person name="Chang Q."/>
            <person name="Ding S."/>
            <person name="Wang X."/>
            <person name="Zhu J."/>
            <person name="Ruan X."/>
            <person name="Zhao L."/>
            <person name="Wei J."/>
            <person name="Que T."/>
            <person name="Du C."/>
            <person name="Cheng J."/>
            <person name="Dai P."/>
            <person name="Han X."/>
            <person name="Huang E."/>
            <person name="Gao Y."/>
            <person name="Liu J."/>
            <person name="Shao H."/>
            <person name="Ye R."/>
            <person name="Li L."/>
            <person name="Wei W."/>
            <person name="Wang X."/>
            <person name="Wang C."/>
            <person name="Huo Q."/>
            <person name="Li W."/>
            <person name="Guo W."/>
            <person name="Chen H."/>
            <person name="Chen S."/>
            <person name="Zhou L."/>
            <person name="Zhou L."/>
            <person name="Ni X."/>
            <person name="Tian J."/>
            <person name="Zhou Y."/>
            <person name="Sheng Y."/>
            <person name="Liu T."/>
            <person name="Pan Y."/>
            <person name="Xia L."/>
            <person name="Li J."/>
            <person name="Zhao F."/>
            <person name="Cao W."/>
        </authorList>
    </citation>
    <scope>NUCLEOTIDE SEQUENCE</scope>
    <source>
        <strain evidence="4">Rmic-2018</strain>
        <tissue evidence="4">Larvae</tissue>
    </source>
</reference>
<gene>
    <name evidence="4" type="ORF">HPB51_029666</name>
</gene>
<accession>A0A9J6CU78</accession>
<dbReference type="SUPFAM" id="SSF47113">
    <property type="entry name" value="Histone-fold"/>
    <property type="match status" value="1"/>
</dbReference>
<dbReference type="SMART" id="SM00427">
    <property type="entry name" value="H2B"/>
    <property type="match status" value="1"/>
</dbReference>
<name>A0A9J6CU78_RHIMP</name>
<organism evidence="4 5">
    <name type="scientific">Rhipicephalus microplus</name>
    <name type="common">Cattle tick</name>
    <name type="synonym">Boophilus microplus</name>
    <dbReference type="NCBI Taxonomy" id="6941"/>
    <lineage>
        <taxon>Eukaryota</taxon>
        <taxon>Metazoa</taxon>
        <taxon>Ecdysozoa</taxon>
        <taxon>Arthropoda</taxon>
        <taxon>Chelicerata</taxon>
        <taxon>Arachnida</taxon>
        <taxon>Acari</taxon>
        <taxon>Parasitiformes</taxon>
        <taxon>Ixodida</taxon>
        <taxon>Ixodoidea</taxon>
        <taxon>Ixodidae</taxon>
        <taxon>Rhipicephalinae</taxon>
        <taxon>Rhipicephalus</taxon>
        <taxon>Boophilus</taxon>
    </lineage>
</organism>
<sequence>MKSYEVTEIARGDARDGTRTTAIVIKRAQPPPAAIMTFVNRRSCTYVFDLVTLLSSKLLTKTTKMEPSAEQQQAAQAKGGKTVVLGAAPTVSATDGAKKRRRRRRHRREGYSHYICKVLKQVHPDLGISGKARTTMNSFVVAILDRIGKEAAKLSSCSNDSTITARDIQTVTRLLRPGELARHAVSEGTEAVSRYTSSQPGLPPPAPQQ</sequence>